<sequence>MTWGFLWLMLALKIPVGALLYLVWWAIHQDVEPDDGDSGGDGGSKVPPDHRGGRDRFPRRRGPHGDPAPVPPARVRTAARARDPEHH</sequence>
<organism evidence="3 4">
    <name type="scientific">Baekduia soli</name>
    <dbReference type="NCBI Taxonomy" id="496014"/>
    <lineage>
        <taxon>Bacteria</taxon>
        <taxon>Bacillati</taxon>
        <taxon>Actinomycetota</taxon>
        <taxon>Thermoleophilia</taxon>
        <taxon>Solirubrobacterales</taxon>
        <taxon>Baekduiaceae</taxon>
        <taxon>Baekduia</taxon>
    </lineage>
</organism>
<evidence type="ECO:0000313" key="3">
    <source>
        <dbReference type="EMBL" id="QEC47157.1"/>
    </source>
</evidence>
<evidence type="ECO:0000256" key="1">
    <source>
        <dbReference type="SAM" id="MobiDB-lite"/>
    </source>
</evidence>
<proteinExistence type="predicted"/>
<evidence type="ECO:0000256" key="2">
    <source>
        <dbReference type="SAM" id="Phobius"/>
    </source>
</evidence>
<keyword evidence="2" id="KW-0812">Transmembrane</keyword>
<feature type="region of interest" description="Disordered" evidence="1">
    <location>
        <begin position="32"/>
        <end position="87"/>
    </location>
</feature>
<keyword evidence="2" id="KW-1133">Transmembrane helix</keyword>
<feature type="compositionally biased region" description="Basic and acidic residues" evidence="1">
    <location>
        <begin position="47"/>
        <end position="56"/>
    </location>
</feature>
<keyword evidence="2" id="KW-0472">Membrane</keyword>
<dbReference type="Proteomes" id="UP000321805">
    <property type="component" value="Chromosome"/>
</dbReference>
<evidence type="ECO:0000313" key="4">
    <source>
        <dbReference type="Proteomes" id="UP000321805"/>
    </source>
</evidence>
<name>A0A5B8U2B5_9ACTN</name>
<dbReference type="RefSeq" id="WP_146917248.1">
    <property type="nucleotide sequence ID" value="NZ_CP042430.1"/>
</dbReference>
<dbReference type="AlphaFoldDB" id="A0A5B8U2B5"/>
<accession>A0A5B8U2B5</accession>
<keyword evidence="4" id="KW-1185">Reference proteome</keyword>
<gene>
    <name evidence="3" type="ORF">FSW04_05835</name>
</gene>
<dbReference type="KEGG" id="bsol:FSW04_05835"/>
<feature type="transmembrane region" description="Helical" evidence="2">
    <location>
        <begin position="6"/>
        <end position="27"/>
    </location>
</feature>
<reference evidence="3 4" key="1">
    <citation type="journal article" date="2018" name="J. Microbiol.">
        <title>Baekduia soli gen. nov., sp. nov., a novel bacterium isolated from the soil of Baekdu Mountain and proposal of a novel family name, Baekduiaceae fam. nov.</title>
        <authorList>
            <person name="An D.S."/>
            <person name="Siddiqi M.Z."/>
            <person name="Kim K.H."/>
            <person name="Yu H.S."/>
            <person name="Im W.T."/>
        </authorList>
    </citation>
    <scope>NUCLEOTIDE SEQUENCE [LARGE SCALE GENOMIC DNA]</scope>
    <source>
        <strain evidence="3 4">BR7-21</strain>
    </source>
</reference>
<protein>
    <submittedName>
        <fullName evidence="3">Uncharacterized protein</fullName>
    </submittedName>
</protein>
<dbReference type="EMBL" id="CP042430">
    <property type="protein sequence ID" value="QEC47157.1"/>
    <property type="molecule type" value="Genomic_DNA"/>
</dbReference>